<organism evidence="6">
    <name type="scientific">hydrothermal vent metagenome</name>
    <dbReference type="NCBI Taxonomy" id="652676"/>
    <lineage>
        <taxon>unclassified sequences</taxon>
        <taxon>metagenomes</taxon>
        <taxon>ecological metagenomes</taxon>
    </lineage>
</organism>
<feature type="domain" description="Methyl-accepting transducer" evidence="4">
    <location>
        <begin position="268"/>
        <end position="504"/>
    </location>
</feature>
<dbReference type="PANTHER" id="PTHR32089">
    <property type="entry name" value="METHYL-ACCEPTING CHEMOTAXIS PROTEIN MCPB"/>
    <property type="match status" value="1"/>
</dbReference>
<feature type="transmembrane region" description="Helical" evidence="3">
    <location>
        <begin position="185"/>
        <end position="207"/>
    </location>
</feature>
<feature type="domain" description="HAMP" evidence="5">
    <location>
        <begin position="209"/>
        <end position="263"/>
    </location>
</feature>
<dbReference type="InterPro" id="IPR004089">
    <property type="entry name" value="MCPsignal_dom"/>
</dbReference>
<dbReference type="SMART" id="SM00304">
    <property type="entry name" value="HAMP"/>
    <property type="match status" value="1"/>
</dbReference>
<keyword evidence="1" id="KW-0807">Transducer</keyword>
<dbReference type="PROSITE" id="PS50111">
    <property type="entry name" value="CHEMOTAXIS_TRANSDUC_2"/>
    <property type="match status" value="1"/>
</dbReference>
<dbReference type="CDD" id="cd06225">
    <property type="entry name" value="HAMP"/>
    <property type="match status" value="1"/>
</dbReference>
<comment type="similarity">
    <text evidence="2">Belongs to the methyl-accepting chemotaxis (MCP) protein family.</text>
</comment>
<evidence type="ECO:0000256" key="3">
    <source>
        <dbReference type="SAM" id="Phobius"/>
    </source>
</evidence>
<proteinExistence type="inferred from homology"/>
<dbReference type="PANTHER" id="PTHR32089:SF120">
    <property type="entry name" value="METHYL-ACCEPTING CHEMOTAXIS PROTEIN TLPQ"/>
    <property type="match status" value="1"/>
</dbReference>
<gene>
    <name evidence="6" type="ORF">MNBD_GAMMA25-703</name>
</gene>
<evidence type="ECO:0000259" key="5">
    <source>
        <dbReference type="PROSITE" id="PS50885"/>
    </source>
</evidence>
<reference evidence="6" key="1">
    <citation type="submission" date="2018-06" db="EMBL/GenBank/DDBJ databases">
        <authorList>
            <person name="Zhirakovskaya E."/>
        </authorList>
    </citation>
    <scope>NUCLEOTIDE SEQUENCE</scope>
</reference>
<dbReference type="PROSITE" id="PS50885">
    <property type="entry name" value="HAMP"/>
    <property type="match status" value="1"/>
</dbReference>
<evidence type="ECO:0000256" key="1">
    <source>
        <dbReference type="ARBA" id="ARBA00023224"/>
    </source>
</evidence>
<dbReference type="GO" id="GO:0007165">
    <property type="term" value="P:signal transduction"/>
    <property type="evidence" value="ECO:0007669"/>
    <property type="project" value="UniProtKB-KW"/>
</dbReference>
<evidence type="ECO:0000313" key="6">
    <source>
        <dbReference type="EMBL" id="VAX08845.1"/>
    </source>
</evidence>
<dbReference type="Gene3D" id="3.30.450.290">
    <property type="match status" value="1"/>
</dbReference>
<dbReference type="FunFam" id="1.10.287.950:FF:000001">
    <property type="entry name" value="Methyl-accepting chemotaxis sensory transducer"/>
    <property type="match status" value="1"/>
</dbReference>
<protein>
    <submittedName>
        <fullName evidence="6">Methyl-accepting chemotaxis sensory transducer</fullName>
    </submittedName>
</protein>
<accession>A0A3B1BR97</accession>
<dbReference type="EMBL" id="UOFY01000030">
    <property type="protein sequence ID" value="VAX08845.1"/>
    <property type="molecule type" value="Genomic_DNA"/>
</dbReference>
<dbReference type="CDD" id="cd11386">
    <property type="entry name" value="MCP_signal"/>
    <property type="match status" value="1"/>
</dbReference>
<dbReference type="GO" id="GO:0006935">
    <property type="term" value="P:chemotaxis"/>
    <property type="evidence" value="ECO:0007669"/>
    <property type="project" value="InterPro"/>
</dbReference>
<dbReference type="InterPro" id="IPR004090">
    <property type="entry name" value="Chemotax_Me-accpt_rcpt"/>
</dbReference>
<sequence>MKNTFNKLSISSKINLTLLFVFTGILTTSILHMVSNERAMVEKVIEQQNKDTADSYFDAINTMMLTGSMDRRELLREKLLDRPGITDARIIRGTIVSALYGQGNANEQAQDSLDQRALQGEAIMQIDGTENGRILTILNPLRASNDFRGTNCLSCHANAKSGDVIGAVRISYSLKELDAEVNRNLLSSALMQVVLFTLGLLLMIFILRRVITKPLNDLRHTIEIVDQQADLQQRVQIHAEYDEIGKVASAFNRMLEQFQSSLHQVTDVTLHVTSIASKIASVAEETEQNTRTQFGETEQAATAINEATANTEEIASNASDTAHSSQTANESAKSGALIATNAIGGIDSLTNEMSHATDTIGKLDAESEHIGVVLEVISKIAEQTNLLALNAAIEAARAGEQGRGFAVVADEVRSLASRSQESAAQIQEMVETLQTSTHQAVSAMKAASKQAESCSEQIEETAEALAMISGNVGDISERNIQIAAAAEEQRAVMEESNRNLVSINELSEKTAEGASHASQVSEELLQQSQRMQELVAKFKI</sequence>
<name>A0A3B1BR97_9ZZZZ</name>
<feature type="transmembrane region" description="Helical" evidence="3">
    <location>
        <begin position="14"/>
        <end position="34"/>
    </location>
</feature>
<dbReference type="SUPFAM" id="SSF58104">
    <property type="entry name" value="Methyl-accepting chemotaxis protein (MCP) signaling domain"/>
    <property type="match status" value="1"/>
</dbReference>
<dbReference type="GO" id="GO:0004888">
    <property type="term" value="F:transmembrane signaling receptor activity"/>
    <property type="evidence" value="ECO:0007669"/>
    <property type="project" value="InterPro"/>
</dbReference>
<keyword evidence="3" id="KW-0812">Transmembrane</keyword>
<dbReference type="PRINTS" id="PR00260">
    <property type="entry name" value="CHEMTRNSDUCR"/>
</dbReference>
<dbReference type="Pfam" id="PF00672">
    <property type="entry name" value="HAMP"/>
    <property type="match status" value="1"/>
</dbReference>
<evidence type="ECO:0000259" key="4">
    <source>
        <dbReference type="PROSITE" id="PS50111"/>
    </source>
</evidence>
<dbReference type="InterPro" id="IPR003660">
    <property type="entry name" value="HAMP_dom"/>
</dbReference>
<keyword evidence="3" id="KW-1133">Transmembrane helix</keyword>
<dbReference type="Gene3D" id="1.10.287.950">
    <property type="entry name" value="Methyl-accepting chemotaxis protein"/>
    <property type="match status" value="1"/>
</dbReference>
<dbReference type="AlphaFoldDB" id="A0A3B1BR97"/>
<dbReference type="Pfam" id="PF00015">
    <property type="entry name" value="MCPsignal"/>
    <property type="match status" value="1"/>
</dbReference>
<keyword evidence="3" id="KW-0472">Membrane</keyword>
<evidence type="ECO:0000256" key="2">
    <source>
        <dbReference type="ARBA" id="ARBA00029447"/>
    </source>
</evidence>
<dbReference type="SMART" id="SM00283">
    <property type="entry name" value="MA"/>
    <property type="match status" value="1"/>
</dbReference>
<dbReference type="GO" id="GO:0016020">
    <property type="term" value="C:membrane"/>
    <property type="evidence" value="ECO:0007669"/>
    <property type="project" value="InterPro"/>
</dbReference>